<organism evidence="3 4">
    <name type="scientific">Klebsiella quasipneumoniae subsp. quasipneumoniae</name>
    <dbReference type="NCBI Taxonomy" id="1667327"/>
    <lineage>
        <taxon>Bacteria</taxon>
        <taxon>Pseudomonadati</taxon>
        <taxon>Pseudomonadota</taxon>
        <taxon>Gammaproteobacteria</taxon>
        <taxon>Enterobacterales</taxon>
        <taxon>Enterobacteriaceae</taxon>
        <taxon>Klebsiella/Raoultella group</taxon>
        <taxon>Klebsiella</taxon>
        <taxon>Klebsiella pneumoniae complex</taxon>
    </lineage>
</organism>
<keyword evidence="3" id="KW-0255">Endonuclease</keyword>
<keyword evidence="1" id="KW-0680">Restriction system</keyword>
<dbReference type="PANTHER" id="PTHR43140">
    <property type="entry name" value="TYPE-1 RESTRICTION ENZYME ECOKI SPECIFICITY PROTEIN"/>
    <property type="match status" value="1"/>
</dbReference>
<keyword evidence="3" id="KW-0540">Nuclease</keyword>
<evidence type="ECO:0000313" key="3">
    <source>
        <dbReference type="EMBL" id="MDV0845086.1"/>
    </source>
</evidence>
<accession>A0AAW8XX95</accession>
<dbReference type="EMBL" id="JAWHZD010000040">
    <property type="protein sequence ID" value="MDV0845086.1"/>
    <property type="molecule type" value="Genomic_DNA"/>
</dbReference>
<dbReference type="InterPro" id="IPR044946">
    <property type="entry name" value="Restrct_endonuc_typeI_TRD_sf"/>
</dbReference>
<evidence type="ECO:0000256" key="2">
    <source>
        <dbReference type="ARBA" id="ARBA00023125"/>
    </source>
</evidence>
<dbReference type="PANTHER" id="PTHR43140:SF1">
    <property type="entry name" value="TYPE I RESTRICTION ENZYME ECOKI SPECIFICITY SUBUNIT"/>
    <property type="match status" value="1"/>
</dbReference>
<dbReference type="AlphaFoldDB" id="A0AAW8XX95"/>
<keyword evidence="2" id="KW-0238">DNA-binding</keyword>
<dbReference type="GO" id="GO:0003677">
    <property type="term" value="F:DNA binding"/>
    <property type="evidence" value="ECO:0007669"/>
    <property type="project" value="UniProtKB-KW"/>
</dbReference>
<gene>
    <name evidence="3" type="ORF">RZP41_28170</name>
</gene>
<dbReference type="InterPro" id="IPR051212">
    <property type="entry name" value="Type-I_RE_S_subunit"/>
</dbReference>
<reference evidence="3" key="1">
    <citation type="submission" date="2023-10" db="EMBL/GenBank/DDBJ databases">
        <title>Surveillance and assessment of the effects of hospital wastewater treatment on clearance of pathogenic bacterial and antimicrobial resistance genes.</title>
        <authorList>
            <person name="Wu Y."/>
        </authorList>
    </citation>
    <scope>NUCLEOTIDE SEQUENCE</scope>
    <source>
        <strain evidence="3">23-M-SRM-33-1</strain>
    </source>
</reference>
<sequence>MSQYRAYPAYKDSGVEWIGQVPEHWEVKPICRVTSVNDDVLPDSTTDDTPIRYVDISSVGYMEGIKQASDMCFADAPSRARRKASSGDVIISTVRTYLKAVAAVTDEYADCVFSTGFAVLRARHLDRSFLKWMVLNELLIQAIEAHSEGLSYPAINASALVKLKSVIPPPEEQASIAATLDRETARIDALIEKKTRFIELLKEKRQALITHAVTKGLDPNVKMKDSGVEWIGQVPEHWKVARVKRLASLRNERRNDVSTDTIYIGLEDVEAGSGQYKPTNGSSRQSEDSTVGIFYEGDVLYGKLRPYLRKAIISEMAGCCSTEFLVLRAEKTEPRWLQEWLLTPDVTHQIVSGCEGAKMPRADWGHIGSIEVVYPDQPEQAKILTSLDRETARIDALISKTEQSITLLKERRAAFITAAVTGQIDLRGKQ</sequence>
<dbReference type="GO" id="GO:0004519">
    <property type="term" value="F:endonuclease activity"/>
    <property type="evidence" value="ECO:0007669"/>
    <property type="project" value="UniProtKB-KW"/>
</dbReference>
<comment type="caution">
    <text evidence="3">The sequence shown here is derived from an EMBL/GenBank/DDBJ whole genome shotgun (WGS) entry which is preliminary data.</text>
</comment>
<dbReference type="RefSeq" id="WP_115667342.1">
    <property type="nucleotide sequence ID" value="NZ_CP084808.1"/>
</dbReference>
<protein>
    <submittedName>
        <fullName evidence="3">Restriction endonuclease subunit S</fullName>
    </submittedName>
</protein>
<evidence type="ECO:0000313" key="4">
    <source>
        <dbReference type="Proteomes" id="UP001284547"/>
    </source>
</evidence>
<dbReference type="Gene3D" id="3.90.220.20">
    <property type="entry name" value="DNA methylase specificity domains"/>
    <property type="match status" value="2"/>
</dbReference>
<dbReference type="Proteomes" id="UP001284547">
    <property type="component" value="Unassembled WGS sequence"/>
</dbReference>
<proteinExistence type="predicted"/>
<keyword evidence="3" id="KW-0378">Hydrolase</keyword>
<dbReference type="GO" id="GO:0009307">
    <property type="term" value="P:DNA restriction-modification system"/>
    <property type="evidence" value="ECO:0007669"/>
    <property type="project" value="UniProtKB-KW"/>
</dbReference>
<dbReference type="SUPFAM" id="SSF116734">
    <property type="entry name" value="DNA methylase specificity domain"/>
    <property type="match status" value="2"/>
</dbReference>
<evidence type="ECO:0000256" key="1">
    <source>
        <dbReference type="ARBA" id="ARBA00022747"/>
    </source>
</evidence>
<name>A0AAW8XX95_9ENTR</name>